<dbReference type="InParanoid" id="M1DGF9"/>
<dbReference type="AlphaFoldDB" id="M1DGF9"/>
<proteinExistence type="predicted"/>
<accession>M1DGF9</accession>
<dbReference type="HOGENOM" id="CLU_1920822_0_0_1"/>
<reference evidence="2" key="1">
    <citation type="journal article" date="2011" name="Nature">
        <title>Genome sequence and analysis of the tuber crop potato.</title>
        <authorList>
            <consortium name="The Potato Genome Sequencing Consortium"/>
        </authorList>
    </citation>
    <scope>NUCLEOTIDE SEQUENCE [LARGE SCALE GENOMIC DNA]</scope>
    <source>
        <strain evidence="2">cv. DM1-3 516 R44</strain>
    </source>
</reference>
<dbReference type="Proteomes" id="UP000011115">
    <property type="component" value="Unassembled WGS sequence"/>
</dbReference>
<dbReference type="Gramene" id="PGSC0003DMT400088655">
    <property type="protein sequence ID" value="PGSC0003DMT400088655"/>
    <property type="gene ID" value="PGSC0003DMG400038226"/>
</dbReference>
<protein>
    <submittedName>
        <fullName evidence="1">Uncharacterized protein</fullName>
    </submittedName>
</protein>
<evidence type="ECO:0000313" key="1">
    <source>
        <dbReference type="EnsemblPlants" id="PGSC0003DMT400088655"/>
    </source>
</evidence>
<organism evidence="1 2">
    <name type="scientific">Solanum tuberosum</name>
    <name type="common">Potato</name>
    <dbReference type="NCBI Taxonomy" id="4113"/>
    <lineage>
        <taxon>Eukaryota</taxon>
        <taxon>Viridiplantae</taxon>
        <taxon>Streptophyta</taxon>
        <taxon>Embryophyta</taxon>
        <taxon>Tracheophyta</taxon>
        <taxon>Spermatophyta</taxon>
        <taxon>Magnoliopsida</taxon>
        <taxon>eudicotyledons</taxon>
        <taxon>Gunneridae</taxon>
        <taxon>Pentapetalae</taxon>
        <taxon>asterids</taxon>
        <taxon>lamiids</taxon>
        <taxon>Solanales</taxon>
        <taxon>Solanaceae</taxon>
        <taxon>Solanoideae</taxon>
        <taxon>Solaneae</taxon>
        <taxon>Solanum</taxon>
    </lineage>
</organism>
<evidence type="ECO:0000313" key="2">
    <source>
        <dbReference type="Proteomes" id="UP000011115"/>
    </source>
</evidence>
<name>M1DGF9_SOLTU</name>
<dbReference type="EnsemblPlants" id="PGSC0003DMT400088655">
    <property type="protein sequence ID" value="PGSC0003DMT400088655"/>
    <property type="gene ID" value="PGSC0003DMG400038226"/>
</dbReference>
<reference evidence="1" key="2">
    <citation type="submission" date="2015-06" db="UniProtKB">
        <authorList>
            <consortium name="EnsemblPlants"/>
        </authorList>
    </citation>
    <scope>IDENTIFICATION</scope>
    <source>
        <strain evidence="1">DM1-3 516 R44</strain>
    </source>
</reference>
<dbReference type="PaxDb" id="4113-PGSC0003DMT400088655"/>
<keyword evidence="2" id="KW-1185">Reference proteome</keyword>
<sequence>MVSAIHRKALHITDMPFFLEIFNPILSASPTWLAKVIRRLIDRFGLRITESTWRVAEGSYFTFCCSVLSLEGKDQVSGKTKQSAHHREVPLSSTMSPNVPEHDDANGWCNTAMNYTKGRITELIGELTNDIE</sequence>